<accession>I3TLX1</accession>
<keyword evidence="2" id="KW-1185">Reference proteome</keyword>
<sequence>MDKDPAGRLAVRVPRLAALALGCLAVIAADLTMALEVERVRAHAEDLARTAEAARGRFRQAEAAAWRLDQGVARLVSDPRPLFTPPAPGPLLRQLHDLAMAAGIGTVRLSLSDAPAEAVAPRPADRRLPHPPAAEALPRLRPVLVIAELTAPSDAEIRAGLAAMRAALPGRAVIDRLDLADRPDEGRADAQAVLRFTTIDPGSLPPLPDGQAMDPLTPLLTRHNLAAPAIPPDPPGTVVALALEPSEHRRRLSSPDRPTAAEPPAVARRIKLDGIARGPGSDWRVWINGRRIEMAEPARPGEPVVEAVGRDTVSIRLAEGRSTVSLALGREICLGIDGILPDEVCP</sequence>
<dbReference type="STRING" id="1110502.TMO_1921"/>
<organism evidence="1 2">
    <name type="scientific">Tistrella mobilis (strain KA081020-065)</name>
    <dbReference type="NCBI Taxonomy" id="1110502"/>
    <lineage>
        <taxon>Bacteria</taxon>
        <taxon>Pseudomonadati</taxon>
        <taxon>Pseudomonadota</taxon>
        <taxon>Alphaproteobacteria</taxon>
        <taxon>Geminicoccales</taxon>
        <taxon>Geminicoccaceae</taxon>
        <taxon>Tistrella</taxon>
    </lineage>
</organism>
<gene>
    <name evidence="1" type="ordered locus">TMO_1921</name>
</gene>
<dbReference type="HOGENOM" id="CLU_801528_0_0_5"/>
<dbReference type="Proteomes" id="UP000005258">
    <property type="component" value="Chromosome"/>
</dbReference>
<dbReference type="KEGG" id="tmo:TMO_1921"/>
<dbReference type="RefSeq" id="WP_014745437.1">
    <property type="nucleotide sequence ID" value="NC_017956.1"/>
</dbReference>
<dbReference type="EMBL" id="CP003236">
    <property type="protein sequence ID" value="AFK53759.1"/>
    <property type="molecule type" value="Genomic_DNA"/>
</dbReference>
<evidence type="ECO:0000313" key="1">
    <source>
        <dbReference type="EMBL" id="AFK53759.1"/>
    </source>
</evidence>
<proteinExistence type="predicted"/>
<dbReference type="AlphaFoldDB" id="I3TLX1"/>
<protein>
    <submittedName>
        <fullName evidence="1">Uncharacterized protein</fullName>
    </submittedName>
</protein>
<evidence type="ECO:0000313" key="2">
    <source>
        <dbReference type="Proteomes" id="UP000005258"/>
    </source>
</evidence>
<name>I3TLX1_TISMK</name>
<reference evidence="1 2" key="1">
    <citation type="journal article" date="2012" name="J. Am. Chem. Soc.">
        <title>Bacterial biosynthesis and maturation of the didemnin anti-cancer agents.</title>
        <authorList>
            <person name="Xu Y."/>
            <person name="Kersten R.D."/>
            <person name="Nam S.J."/>
            <person name="Lu L."/>
            <person name="Al-Suwailem A.M."/>
            <person name="Zheng H."/>
            <person name="Fenical W."/>
            <person name="Dorrestein P.C."/>
            <person name="Moore B.S."/>
            <person name="Qian P.Y."/>
        </authorList>
    </citation>
    <scope>NUCLEOTIDE SEQUENCE [LARGE SCALE GENOMIC DNA]</scope>
    <source>
        <strain evidence="1 2">KA081020-065</strain>
    </source>
</reference>